<protein>
    <recommendedName>
        <fullName evidence="1">F-box domain-containing protein</fullName>
    </recommendedName>
</protein>
<evidence type="ECO:0000313" key="2">
    <source>
        <dbReference type="EMBL" id="KZT34693.1"/>
    </source>
</evidence>
<name>A0A165ZVW4_9AGAM</name>
<feature type="domain" description="F-box" evidence="1">
    <location>
        <begin position="1"/>
        <end position="48"/>
    </location>
</feature>
<dbReference type="OrthoDB" id="3018431at2759"/>
<organism evidence="2 3">
    <name type="scientific">Sistotremastrum suecicum HHB10207 ss-3</name>
    <dbReference type="NCBI Taxonomy" id="1314776"/>
    <lineage>
        <taxon>Eukaryota</taxon>
        <taxon>Fungi</taxon>
        <taxon>Dikarya</taxon>
        <taxon>Basidiomycota</taxon>
        <taxon>Agaricomycotina</taxon>
        <taxon>Agaricomycetes</taxon>
        <taxon>Sistotremastrales</taxon>
        <taxon>Sistotremastraceae</taxon>
        <taxon>Sistotremastrum</taxon>
    </lineage>
</organism>
<proteinExistence type="predicted"/>
<dbReference type="AlphaFoldDB" id="A0A165ZVW4"/>
<dbReference type="SUPFAM" id="SSF81383">
    <property type="entry name" value="F-box domain"/>
    <property type="match status" value="1"/>
</dbReference>
<evidence type="ECO:0000259" key="1">
    <source>
        <dbReference type="PROSITE" id="PS50181"/>
    </source>
</evidence>
<dbReference type="InterPro" id="IPR036047">
    <property type="entry name" value="F-box-like_dom_sf"/>
</dbReference>
<reference evidence="2 3" key="1">
    <citation type="journal article" date="2016" name="Mol. Biol. Evol.">
        <title>Comparative Genomics of Early-Diverging Mushroom-Forming Fungi Provides Insights into the Origins of Lignocellulose Decay Capabilities.</title>
        <authorList>
            <person name="Nagy L.G."/>
            <person name="Riley R."/>
            <person name="Tritt A."/>
            <person name="Adam C."/>
            <person name="Daum C."/>
            <person name="Floudas D."/>
            <person name="Sun H."/>
            <person name="Yadav J.S."/>
            <person name="Pangilinan J."/>
            <person name="Larsson K.H."/>
            <person name="Matsuura K."/>
            <person name="Barry K."/>
            <person name="Labutti K."/>
            <person name="Kuo R."/>
            <person name="Ohm R.A."/>
            <person name="Bhattacharya S.S."/>
            <person name="Shirouzu T."/>
            <person name="Yoshinaga Y."/>
            <person name="Martin F.M."/>
            <person name="Grigoriev I.V."/>
            <person name="Hibbett D.S."/>
        </authorList>
    </citation>
    <scope>NUCLEOTIDE SEQUENCE [LARGE SCALE GENOMIC DNA]</scope>
    <source>
        <strain evidence="2 3">HHB10207 ss-3</strain>
    </source>
</reference>
<dbReference type="InterPro" id="IPR001810">
    <property type="entry name" value="F-box_dom"/>
</dbReference>
<evidence type="ECO:0000313" key="3">
    <source>
        <dbReference type="Proteomes" id="UP000076798"/>
    </source>
</evidence>
<dbReference type="PROSITE" id="PS50181">
    <property type="entry name" value="FBOX"/>
    <property type="match status" value="1"/>
</dbReference>
<dbReference type="Pfam" id="PF12937">
    <property type="entry name" value="F-box-like"/>
    <property type="match status" value="1"/>
</dbReference>
<dbReference type="Gene3D" id="1.20.1280.50">
    <property type="match status" value="1"/>
</dbReference>
<gene>
    <name evidence="2" type="ORF">SISSUDRAFT_1052435</name>
</gene>
<keyword evidence="3" id="KW-1185">Reference proteome</keyword>
<dbReference type="Proteomes" id="UP000076798">
    <property type="component" value="Unassembled WGS sequence"/>
</dbReference>
<accession>A0A165ZVW4</accession>
<dbReference type="EMBL" id="KV428169">
    <property type="protein sequence ID" value="KZT34693.1"/>
    <property type="molecule type" value="Genomic_DNA"/>
</dbReference>
<sequence>MGSFSSIPVEIVLYILKGASYKEIVSIAQTSSRFYALVKTDPFLWVNVVGLENLPFPTGYNLATIPFEMLYPLALRACSIARALQQPLILPKRHSLLAPCNTEMLEMRPARIIPGGRWTMFSADQHRTLGLHDTTKAEFFRTNQSSSYHIAFPRGDVQAIGGGIVRHVQRLSRERTENEGPFNAALGTHVPYIIDIFFPITSGEGQAPVFKRPVPVYGLDPMDYTAIKGSVIFAFRAYHYYSANDSLSLLDSDLEIGIKFALHGQTQDLHAISRAEFHPHLPKIILYVNTLNDFEVEPNLQQFTIWVFDIPNFAVLSSMTPHTNIGSIVWVKMAIEITHQYVIPDHWNEDIEELGQVPETYTSIHEFTLPSPRFFHDKVVIALCLTAEDSLVPISLGLVHRGACFTASREEVLYCGEPVEAHQGFMRLAFPNASRSALLHGTFCLPSDVPLKQELYVFKIDQIYGQVVVLRSRSGNLGTMPGFIIQY</sequence>